<evidence type="ECO:0000256" key="6">
    <source>
        <dbReference type="RuleBase" id="RU003983"/>
    </source>
</evidence>
<gene>
    <name evidence="9" type="ORF">GGQ88_001673</name>
</gene>
<protein>
    <submittedName>
        <fullName evidence="9">Membrane-associated protease RseP (Regulator of RpoE activity)</fullName>
    </submittedName>
</protein>
<dbReference type="GO" id="GO:0046872">
    <property type="term" value="F:metal ion binding"/>
    <property type="evidence" value="ECO:0007669"/>
    <property type="project" value="UniProtKB-KW"/>
</dbReference>
<comment type="cofactor">
    <cofactor evidence="6">
        <name>Zn(2+)</name>
        <dbReference type="ChEBI" id="CHEBI:29105"/>
    </cofactor>
    <text evidence="6">Binds 1 zinc ion per subunit.</text>
</comment>
<dbReference type="InterPro" id="IPR036034">
    <property type="entry name" value="PDZ_sf"/>
</dbReference>
<keyword evidence="1 6" id="KW-0645">Protease</keyword>
<comment type="similarity">
    <text evidence="6">Belongs to the peptidase M48 family.</text>
</comment>
<dbReference type="Pfam" id="PF01435">
    <property type="entry name" value="Peptidase_M48"/>
    <property type="match status" value="1"/>
</dbReference>
<evidence type="ECO:0000256" key="1">
    <source>
        <dbReference type="ARBA" id="ARBA00022670"/>
    </source>
</evidence>
<comment type="caution">
    <text evidence="9">The sequence shown here is derived from an EMBL/GenBank/DDBJ whole genome shotgun (WGS) entry which is preliminary data.</text>
</comment>
<accession>A0A7W5ZY88</accession>
<evidence type="ECO:0000256" key="2">
    <source>
        <dbReference type="ARBA" id="ARBA00022723"/>
    </source>
</evidence>
<sequence>MPKQRFLLAFVLLLTSAVPVSAQDAPWPVRYRKDLGRIAQIEWRLRDAAGLSCPVSATDIGVVFDDRRAYPKPDWTLLAQVLGMGDRPVVAALAVGGPAAVAGLAVGDEIISIDGEGVEEIAARRNAGSLIGEALLDEIAAKPPGRPVTIAVHRNQSDHNVSIMPVRHCAARLVLVSDRSIDAHSDANNVAISTGLATFARNDDELALAAGHELAHIIHRDRRGAGMKRRRAMEDAADVLGLRLMRCAGFDGDNGLALFERLGARDWLGFLRAPTHRSFKARVERLRAGPLQSECPITIHHETSQ</sequence>
<evidence type="ECO:0000259" key="8">
    <source>
        <dbReference type="PROSITE" id="PS50106"/>
    </source>
</evidence>
<keyword evidence="5 6" id="KW-0482">Metalloprotease</keyword>
<dbReference type="SUPFAM" id="SSF50156">
    <property type="entry name" value="PDZ domain-like"/>
    <property type="match status" value="1"/>
</dbReference>
<feature type="domain" description="PDZ" evidence="8">
    <location>
        <begin position="82"/>
        <end position="121"/>
    </location>
</feature>
<dbReference type="GO" id="GO:0004222">
    <property type="term" value="F:metalloendopeptidase activity"/>
    <property type="evidence" value="ECO:0007669"/>
    <property type="project" value="InterPro"/>
</dbReference>
<feature type="chain" id="PRO_5031244931" evidence="7">
    <location>
        <begin position="23"/>
        <end position="305"/>
    </location>
</feature>
<proteinExistence type="inferred from homology"/>
<dbReference type="Gene3D" id="2.30.42.10">
    <property type="match status" value="1"/>
</dbReference>
<dbReference type="AlphaFoldDB" id="A0A7W5ZY88"/>
<evidence type="ECO:0000256" key="5">
    <source>
        <dbReference type="ARBA" id="ARBA00023049"/>
    </source>
</evidence>
<keyword evidence="4 6" id="KW-0862">Zinc</keyword>
<evidence type="ECO:0000313" key="9">
    <source>
        <dbReference type="EMBL" id="MBB3860407.1"/>
    </source>
</evidence>
<dbReference type="Proteomes" id="UP000562395">
    <property type="component" value="Unassembled WGS sequence"/>
</dbReference>
<keyword evidence="7" id="KW-0732">Signal</keyword>
<dbReference type="InterPro" id="IPR001478">
    <property type="entry name" value="PDZ"/>
</dbReference>
<evidence type="ECO:0000256" key="4">
    <source>
        <dbReference type="ARBA" id="ARBA00022833"/>
    </source>
</evidence>
<keyword evidence="3 6" id="KW-0378">Hydrolase</keyword>
<keyword evidence="10" id="KW-1185">Reference proteome</keyword>
<evidence type="ECO:0000256" key="3">
    <source>
        <dbReference type="ARBA" id="ARBA00022801"/>
    </source>
</evidence>
<dbReference type="InterPro" id="IPR001915">
    <property type="entry name" value="Peptidase_M48"/>
</dbReference>
<keyword evidence="2" id="KW-0479">Metal-binding</keyword>
<reference evidence="9 10" key="1">
    <citation type="submission" date="2020-08" db="EMBL/GenBank/DDBJ databases">
        <title>Genomic Encyclopedia of Type Strains, Phase IV (KMG-IV): sequencing the most valuable type-strain genomes for metagenomic binning, comparative biology and taxonomic classification.</title>
        <authorList>
            <person name="Goeker M."/>
        </authorList>
    </citation>
    <scope>NUCLEOTIDE SEQUENCE [LARGE SCALE GENOMIC DNA]</scope>
    <source>
        <strain evidence="9 10">DSM 14552</strain>
    </source>
</reference>
<feature type="signal peptide" evidence="7">
    <location>
        <begin position="1"/>
        <end position="22"/>
    </location>
</feature>
<dbReference type="RefSeq" id="WP_183612676.1">
    <property type="nucleotide sequence ID" value="NZ_JACICY010000003.1"/>
</dbReference>
<organism evidence="9 10">
    <name type="scientific">Novosphingobium hassiacum</name>
    <dbReference type="NCBI Taxonomy" id="173676"/>
    <lineage>
        <taxon>Bacteria</taxon>
        <taxon>Pseudomonadati</taxon>
        <taxon>Pseudomonadota</taxon>
        <taxon>Alphaproteobacteria</taxon>
        <taxon>Sphingomonadales</taxon>
        <taxon>Sphingomonadaceae</taxon>
        <taxon>Novosphingobium</taxon>
    </lineage>
</organism>
<evidence type="ECO:0000313" key="10">
    <source>
        <dbReference type="Proteomes" id="UP000562395"/>
    </source>
</evidence>
<dbReference type="GO" id="GO:0006508">
    <property type="term" value="P:proteolysis"/>
    <property type="evidence" value="ECO:0007669"/>
    <property type="project" value="UniProtKB-KW"/>
</dbReference>
<dbReference type="EMBL" id="JACICY010000003">
    <property type="protein sequence ID" value="MBB3860407.1"/>
    <property type="molecule type" value="Genomic_DNA"/>
</dbReference>
<evidence type="ECO:0000256" key="7">
    <source>
        <dbReference type="SAM" id="SignalP"/>
    </source>
</evidence>
<dbReference type="Pfam" id="PF13180">
    <property type="entry name" value="PDZ_2"/>
    <property type="match status" value="1"/>
</dbReference>
<name>A0A7W5ZY88_9SPHN</name>
<dbReference type="PROSITE" id="PS50106">
    <property type="entry name" value="PDZ"/>
    <property type="match status" value="1"/>
</dbReference>